<dbReference type="InParanoid" id="A0A200RD96"/>
<feature type="transmembrane region" description="Helical" evidence="6">
    <location>
        <begin position="173"/>
        <end position="191"/>
    </location>
</feature>
<feature type="transmembrane region" description="Helical" evidence="6">
    <location>
        <begin position="54"/>
        <end position="72"/>
    </location>
</feature>
<name>A0A200RD96_MACCD</name>
<dbReference type="Proteomes" id="UP000195402">
    <property type="component" value="Unassembled WGS sequence"/>
</dbReference>
<organism evidence="7 8">
    <name type="scientific">Macleaya cordata</name>
    <name type="common">Five-seeded plume-poppy</name>
    <name type="synonym">Bocconia cordata</name>
    <dbReference type="NCBI Taxonomy" id="56857"/>
    <lineage>
        <taxon>Eukaryota</taxon>
        <taxon>Viridiplantae</taxon>
        <taxon>Streptophyta</taxon>
        <taxon>Embryophyta</taxon>
        <taxon>Tracheophyta</taxon>
        <taxon>Spermatophyta</taxon>
        <taxon>Magnoliopsida</taxon>
        <taxon>Ranunculales</taxon>
        <taxon>Papaveraceae</taxon>
        <taxon>Papaveroideae</taxon>
        <taxon>Macleaya</taxon>
    </lineage>
</organism>
<dbReference type="Pfam" id="PF04819">
    <property type="entry name" value="DUF716"/>
    <property type="match status" value="1"/>
</dbReference>
<feature type="transmembrane region" description="Helical" evidence="6">
    <location>
        <begin position="148"/>
        <end position="166"/>
    </location>
</feature>
<dbReference type="OMA" id="WHTINTI"/>
<evidence type="ECO:0000256" key="5">
    <source>
        <dbReference type="ARBA" id="ARBA00023136"/>
    </source>
</evidence>
<keyword evidence="8" id="KW-1185">Reference proteome</keyword>
<comment type="subcellular location">
    <subcellularLocation>
        <location evidence="1">Membrane</location>
        <topology evidence="1">Multi-pass membrane protein</topology>
    </subcellularLocation>
</comment>
<dbReference type="InterPro" id="IPR006904">
    <property type="entry name" value="DUF716"/>
</dbReference>
<evidence type="ECO:0000256" key="1">
    <source>
        <dbReference type="ARBA" id="ARBA00004141"/>
    </source>
</evidence>
<dbReference type="GO" id="GO:0016020">
    <property type="term" value="C:membrane"/>
    <property type="evidence" value="ECO:0007669"/>
    <property type="project" value="UniProtKB-SubCell"/>
</dbReference>
<feature type="transmembrane region" description="Helical" evidence="6">
    <location>
        <begin position="6"/>
        <end position="26"/>
    </location>
</feature>
<comment type="similarity">
    <text evidence="2">Belongs to the TMEM45 family.</text>
</comment>
<evidence type="ECO:0000256" key="4">
    <source>
        <dbReference type="ARBA" id="ARBA00022989"/>
    </source>
</evidence>
<keyword evidence="4 6" id="KW-1133">Transmembrane helix</keyword>
<keyword evidence="3 6" id="KW-0812">Transmembrane</keyword>
<evidence type="ECO:0000313" key="7">
    <source>
        <dbReference type="EMBL" id="OVA20694.1"/>
    </source>
</evidence>
<sequence>MGTFVGHIVPGLSLLLLGLWHTFNTIKDYSLKGKTSFSSKFWYPFNFPLLKFKYLELIFIFTFSIFAATLQVLDFPHFQFSLECINLEHMTIFLHLAIYSGFTLAVELTNSPENLSGLVGILASSVFGQELFLLHFHSADHAGLEGHYHWLLQVIVFVSLISAVGMTSYPGSFALAILLSVSVVFQGWWFMNMGFMLWVPSFVPNGCTVNWIEHGNDIHGAITCVNDEASSRATAVANLQFSWILGGILILTSFLCLKLVGKSRLRNQSTEYEQLHSRGVDVSQILMDVVDVSKQQVHSKDTVCRILRHSDAHVDTCGYFNGHCVEHLVPTSNTDTPTRINVT</sequence>
<feature type="transmembrane region" description="Helical" evidence="6">
    <location>
        <begin position="92"/>
        <end position="108"/>
    </location>
</feature>
<dbReference type="PANTHER" id="PTHR46285">
    <property type="entry name" value="PROTEINASE INHIBITOR I4, SERPIN (DUF716)-RELATED"/>
    <property type="match status" value="1"/>
</dbReference>
<comment type="caution">
    <text evidence="7">The sequence shown here is derived from an EMBL/GenBank/DDBJ whole genome shotgun (WGS) entry which is preliminary data.</text>
</comment>
<protein>
    <recommendedName>
        <fullName evidence="9">Transmembrane protein 45B</fullName>
    </recommendedName>
</protein>
<feature type="transmembrane region" description="Helical" evidence="6">
    <location>
        <begin position="115"/>
        <end position="136"/>
    </location>
</feature>
<dbReference type="PANTHER" id="PTHR46285:SF13">
    <property type="entry name" value="OS02G0167775 PROTEIN"/>
    <property type="match status" value="1"/>
</dbReference>
<evidence type="ECO:0008006" key="9">
    <source>
        <dbReference type="Google" id="ProtNLM"/>
    </source>
</evidence>
<evidence type="ECO:0000256" key="2">
    <source>
        <dbReference type="ARBA" id="ARBA00006948"/>
    </source>
</evidence>
<dbReference type="AlphaFoldDB" id="A0A200RD96"/>
<evidence type="ECO:0000313" key="8">
    <source>
        <dbReference type="Proteomes" id="UP000195402"/>
    </source>
</evidence>
<proteinExistence type="inferred from homology"/>
<dbReference type="EMBL" id="MVGT01000059">
    <property type="protein sequence ID" value="OVA20694.1"/>
    <property type="molecule type" value="Genomic_DNA"/>
</dbReference>
<evidence type="ECO:0000256" key="6">
    <source>
        <dbReference type="SAM" id="Phobius"/>
    </source>
</evidence>
<accession>A0A200RD96</accession>
<feature type="transmembrane region" description="Helical" evidence="6">
    <location>
        <begin position="241"/>
        <end position="260"/>
    </location>
</feature>
<evidence type="ECO:0000256" key="3">
    <source>
        <dbReference type="ARBA" id="ARBA00022692"/>
    </source>
</evidence>
<keyword evidence="5 6" id="KW-0472">Membrane</keyword>
<gene>
    <name evidence="7" type="ORF">BVC80_881g50</name>
</gene>
<reference evidence="7 8" key="1">
    <citation type="journal article" date="2017" name="Mol. Plant">
        <title>The Genome of Medicinal Plant Macleaya cordata Provides New Insights into Benzylisoquinoline Alkaloids Metabolism.</title>
        <authorList>
            <person name="Liu X."/>
            <person name="Liu Y."/>
            <person name="Huang P."/>
            <person name="Ma Y."/>
            <person name="Qing Z."/>
            <person name="Tang Q."/>
            <person name="Cao H."/>
            <person name="Cheng P."/>
            <person name="Zheng Y."/>
            <person name="Yuan Z."/>
            <person name="Zhou Y."/>
            <person name="Liu J."/>
            <person name="Tang Z."/>
            <person name="Zhuo Y."/>
            <person name="Zhang Y."/>
            <person name="Yu L."/>
            <person name="Huang J."/>
            <person name="Yang P."/>
            <person name="Peng Q."/>
            <person name="Zhang J."/>
            <person name="Jiang W."/>
            <person name="Zhang Z."/>
            <person name="Lin K."/>
            <person name="Ro D.K."/>
            <person name="Chen X."/>
            <person name="Xiong X."/>
            <person name="Shang Y."/>
            <person name="Huang S."/>
            <person name="Zeng J."/>
        </authorList>
    </citation>
    <scope>NUCLEOTIDE SEQUENCE [LARGE SCALE GENOMIC DNA]</scope>
    <source>
        <strain evidence="8">cv. BLH2017</strain>
        <tissue evidence="7">Root</tissue>
    </source>
</reference>
<dbReference type="FunCoup" id="A0A200RD96">
    <property type="interactions" value="26"/>
</dbReference>
<dbReference type="OrthoDB" id="551896at2759"/>